<sequence length="304" mass="34080">MYKITQIVNRAGVPSPWRREVGCGESYVDLTNPALKGVRVIRPPKATSKDVSRIVYDSDGHPIRLAPPIFTDEEFDQLQDRLKQNAKYGARKGTRGSGKQLSRFLGVIQCGNCQANIYKHVTKKKRKDGTTRSTSRLRCSSYTKEPCGAPSFDPDEMYGALADTVLDELGDYEVIHREYARGAENLARVTELQGSIKHYMDGLVPGGAFAVGGFIQKQAEEALQKLGAELSGIDPESTQDSWHYRSIGVTYREHWSNLGIDQMEKDLLRGGITFLVHTDHCDLLIPDDVKQRLVVKDDYFKNLK</sequence>
<evidence type="ECO:0008006" key="5">
    <source>
        <dbReference type="Google" id="ProtNLM"/>
    </source>
</evidence>
<proteinExistence type="predicted"/>
<protein>
    <recommendedName>
        <fullName evidence="5">Recombinase domain-containing protein</fullName>
    </recommendedName>
</protein>
<dbReference type="Proteomes" id="UP001501102">
    <property type="component" value="Unassembled WGS sequence"/>
</dbReference>
<keyword evidence="2" id="KW-0233">DNA recombination</keyword>
<dbReference type="InterPro" id="IPR038109">
    <property type="entry name" value="DNA_bind_recomb_sf"/>
</dbReference>
<evidence type="ECO:0000256" key="2">
    <source>
        <dbReference type="ARBA" id="ARBA00023172"/>
    </source>
</evidence>
<evidence type="ECO:0000313" key="3">
    <source>
        <dbReference type="EMBL" id="GAA2917124.1"/>
    </source>
</evidence>
<accession>A0ABN3WI97</accession>
<gene>
    <name evidence="3" type="ORF">GCM10020221_11560</name>
</gene>
<dbReference type="EMBL" id="BAAAXZ010000041">
    <property type="protein sequence ID" value="GAA2917124.1"/>
    <property type="molecule type" value="Genomic_DNA"/>
</dbReference>
<evidence type="ECO:0000313" key="4">
    <source>
        <dbReference type="Proteomes" id="UP001501102"/>
    </source>
</evidence>
<keyword evidence="4" id="KW-1185">Reference proteome</keyword>
<name>A0ABN3WI97_STRTU</name>
<dbReference type="InterPro" id="IPR050639">
    <property type="entry name" value="SSR_resolvase"/>
</dbReference>
<evidence type="ECO:0000256" key="1">
    <source>
        <dbReference type="ARBA" id="ARBA00023125"/>
    </source>
</evidence>
<dbReference type="PANTHER" id="PTHR30461:SF2">
    <property type="entry name" value="SERINE RECOMBINASE PINE-RELATED"/>
    <property type="match status" value="1"/>
</dbReference>
<reference evidence="3 4" key="1">
    <citation type="journal article" date="2019" name="Int. J. Syst. Evol. Microbiol.">
        <title>The Global Catalogue of Microorganisms (GCM) 10K type strain sequencing project: providing services to taxonomists for standard genome sequencing and annotation.</title>
        <authorList>
            <consortium name="The Broad Institute Genomics Platform"/>
            <consortium name="The Broad Institute Genome Sequencing Center for Infectious Disease"/>
            <person name="Wu L."/>
            <person name="Ma J."/>
        </authorList>
    </citation>
    <scope>NUCLEOTIDE SEQUENCE [LARGE SCALE GENOMIC DNA]</scope>
    <source>
        <strain evidence="3 4">JCM 4087</strain>
    </source>
</reference>
<organism evidence="3 4">
    <name type="scientific">Streptomyces thioluteus</name>
    <dbReference type="NCBI Taxonomy" id="66431"/>
    <lineage>
        <taxon>Bacteria</taxon>
        <taxon>Bacillati</taxon>
        <taxon>Actinomycetota</taxon>
        <taxon>Actinomycetes</taxon>
        <taxon>Kitasatosporales</taxon>
        <taxon>Streptomycetaceae</taxon>
        <taxon>Streptomyces</taxon>
    </lineage>
</organism>
<comment type="caution">
    <text evidence="3">The sequence shown here is derived from an EMBL/GenBank/DDBJ whole genome shotgun (WGS) entry which is preliminary data.</text>
</comment>
<dbReference type="Gene3D" id="3.90.1750.20">
    <property type="entry name" value="Putative Large Serine Recombinase, Chain B, Domain 2"/>
    <property type="match status" value="1"/>
</dbReference>
<dbReference type="PANTHER" id="PTHR30461">
    <property type="entry name" value="DNA-INVERTASE FROM LAMBDOID PROPHAGE"/>
    <property type="match status" value="1"/>
</dbReference>
<keyword evidence="1" id="KW-0238">DNA-binding</keyword>